<evidence type="ECO:0000313" key="2">
    <source>
        <dbReference type="EMBL" id="KIK45684.1"/>
    </source>
</evidence>
<evidence type="ECO:0000313" key="3">
    <source>
        <dbReference type="Proteomes" id="UP000054485"/>
    </source>
</evidence>
<keyword evidence="3" id="KW-1185">Reference proteome</keyword>
<dbReference type="HOGENOM" id="CLU_2623656_0_0_1"/>
<accession>A0A0D0B785</accession>
<feature type="non-terminal residue" evidence="2">
    <location>
        <position position="1"/>
    </location>
</feature>
<proteinExistence type="predicted"/>
<dbReference type="AlphaFoldDB" id="A0A0D0B785"/>
<feature type="compositionally biased region" description="Polar residues" evidence="1">
    <location>
        <begin position="14"/>
        <end position="23"/>
    </location>
</feature>
<gene>
    <name evidence="2" type="ORF">CY34DRAFT_801307</name>
</gene>
<dbReference type="InParanoid" id="A0A0D0B785"/>
<protein>
    <submittedName>
        <fullName evidence="2">Uncharacterized protein</fullName>
    </submittedName>
</protein>
<reference evidence="2 3" key="1">
    <citation type="submission" date="2014-04" db="EMBL/GenBank/DDBJ databases">
        <authorList>
            <consortium name="DOE Joint Genome Institute"/>
            <person name="Kuo A."/>
            <person name="Ruytinx J."/>
            <person name="Rineau F."/>
            <person name="Colpaert J."/>
            <person name="Kohler A."/>
            <person name="Nagy L.G."/>
            <person name="Floudas D."/>
            <person name="Copeland A."/>
            <person name="Barry K.W."/>
            <person name="Cichocki N."/>
            <person name="Veneault-Fourrey C."/>
            <person name="LaButti K."/>
            <person name="Lindquist E.A."/>
            <person name="Lipzen A."/>
            <person name="Lundell T."/>
            <person name="Morin E."/>
            <person name="Murat C."/>
            <person name="Sun H."/>
            <person name="Tunlid A."/>
            <person name="Henrissat B."/>
            <person name="Grigoriev I.V."/>
            <person name="Hibbett D.S."/>
            <person name="Martin F."/>
            <person name="Nordberg H.P."/>
            <person name="Cantor M.N."/>
            <person name="Hua S.X."/>
        </authorList>
    </citation>
    <scope>NUCLEOTIDE SEQUENCE [LARGE SCALE GENOMIC DNA]</scope>
    <source>
        <strain evidence="2 3">UH-Slu-Lm8-n1</strain>
    </source>
</reference>
<evidence type="ECO:0000256" key="1">
    <source>
        <dbReference type="SAM" id="MobiDB-lite"/>
    </source>
</evidence>
<dbReference type="EMBL" id="KN835169">
    <property type="protein sequence ID" value="KIK45684.1"/>
    <property type="molecule type" value="Genomic_DNA"/>
</dbReference>
<dbReference type="OrthoDB" id="2681236at2759"/>
<name>A0A0D0B785_9AGAM</name>
<sequence>MTFEAQVPDRVSAPTRQTSNRYRSTTHGKKSPSGVKGKGIVRRGSSKRNNVGQSRAKRALRRILHHKRLGVSAIRFHV</sequence>
<dbReference type="Proteomes" id="UP000054485">
    <property type="component" value="Unassembled WGS sequence"/>
</dbReference>
<organism evidence="2 3">
    <name type="scientific">Suillus luteus UH-Slu-Lm8-n1</name>
    <dbReference type="NCBI Taxonomy" id="930992"/>
    <lineage>
        <taxon>Eukaryota</taxon>
        <taxon>Fungi</taxon>
        <taxon>Dikarya</taxon>
        <taxon>Basidiomycota</taxon>
        <taxon>Agaricomycotina</taxon>
        <taxon>Agaricomycetes</taxon>
        <taxon>Agaricomycetidae</taxon>
        <taxon>Boletales</taxon>
        <taxon>Suillineae</taxon>
        <taxon>Suillaceae</taxon>
        <taxon>Suillus</taxon>
    </lineage>
</organism>
<feature type="region of interest" description="Disordered" evidence="1">
    <location>
        <begin position="1"/>
        <end position="56"/>
    </location>
</feature>
<reference evidence="3" key="2">
    <citation type="submission" date="2015-01" db="EMBL/GenBank/DDBJ databases">
        <title>Evolutionary Origins and Diversification of the Mycorrhizal Mutualists.</title>
        <authorList>
            <consortium name="DOE Joint Genome Institute"/>
            <consortium name="Mycorrhizal Genomics Consortium"/>
            <person name="Kohler A."/>
            <person name="Kuo A."/>
            <person name="Nagy L.G."/>
            <person name="Floudas D."/>
            <person name="Copeland A."/>
            <person name="Barry K.W."/>
            <person name="Cichocki N."/>
            <person name="Veneault-Fourrey C."/>
            <person name="LaButti K."/>
            <person name="Lindquist E.A."/>
            <person name="Lipzen A."/>
            <person name="Lundell T."/>
            <person name="Morin E."/>
            <person name="Murat C."/>
            <person name="Riley R."/>
            <person name="Ohm R."/>
            <person name="Sun H."/>
            <person name="Tunlid A."/>
            <person name="Henrissat B."/>
            <person name="Grigoriev I.V."/>
            <person name="Hibbett D.S."/>
            <person name="Martin F."/>
        </authorList>
    </citation>
    <scope>NUCLEOTIDE SEQUENCE [LARGE SCALE GENOMIC DNA]</scope>
    <source>
        <strain evidence="3">UH-Slu-Lm8-n1</strain>
    </source>
</reference>